<dbReference type="Proteomes" id="UP001152795">
    <property type="component" value="Unassembled WGS sequence"/>
</dbReference>
<evidence type="ECO:0000313" key="1">
    <source>
        <dbReference type="EMBL" id="CAB4045273.1"/>
    </source>
</evidence>
<sequence>MSDAIVQFCNQSDARLASCNLTRNQLNEIDFQNIQILPNSPTQDGDDSVLSFFVNLPFGATMPSDLLNTIYSISPNVISQPNVLNTTMSANPDLTPDQTENLVPLTVTGLNPPQVYMFFLQLVYERLLMLLLCNVIRWIFNHLSASPVFVTRWQLTVVA</sequence>
<organism evidence="1 2">
    <name type="scientific">Paramuricea clavata</name>
    <name type="common">Red gorgonian</name>
    <name type="synonym">Violescent sea-whip</name>
    <dbReference type="NCBI Taxonomy" id="317549"/>
    <lineage>
        <taxon>Eukaryota</taxon>
        <taxon>Metazoa</taxon>
        <taxon>Cnidaria</taxon>
        <taxon>Anthozoa</taxon>
        <taxon>Octocorallia</taxon>
        <taxon>Malacalcyonacea</taxon>
        <taxon>Plexauridae</taxon>
        <taxon>Paramuricea</taxon>
    </lineage>
</organism>
<proteinExistence type="predicted"/>
<reference evidence="1" key="1">
    <citation type="submission" date="2020-04" db="EMBL/GenBank/DDBJ databases">
        <authorList>
            <person name="Alioto T."/>
            <person name="Alioto T."/>
            <person name="Gomez Garrido J."/>
        </authorList>
    </citation>
    <scope>NUCLEOTIDE SEQUENCE</scope>
    <source>
        <strain evidence="1">A484AB</strain>
    </source>
</reference>
<dbReference type="EMBL" id="CACRXK020038513">
    <property type="protein sequence ID" value="CAB4045273.1"/>
    <property type="molecule type" value="Genomic_DNA"/>
</dbReference>
<name>A0A7D9KJE5_PARCT</name>
<protein>
    <submittedName>
        <fullName evidence="1">Uncharacterized protein</fullName>
    </submittedName>
</protein>
<comment type="caution">
    <text evidence="1">The sequence shown here is derived from an EMBL/GenBank/DDBJ whole genome shotgun (WGS) entry which is preliminary data.</text>
</comment>
<dbReference type="AlphaFoldDB" id="A0A7D9KJE5"/>
<keyword evidence="2" id="KW-1185">Reference proteome</keyword>
<gene>
    <name evidence="1" type="ORF">PACLA_8A051872</name>
</gene>
<accession>A0A7D9KJE5</accession>
<evidence type="ECO:0000313" key="2">
    <source>
        <dbReference type="Proteomes" id="UP001152795"/>
    </source>
</evidence>